<feature type="compositionally biased region" description="Acidic residues" evidence="3">
    <location>
        <begin position="683"/>
        <end position="692"/>
    </location>
</feature>
<dbReference type="STRING" id="1314776.A0A166BQT1"/>
<keyword evidence="5" id="KW-1185">Reference proteome</keyword>
<feature type="compositionally biased region" description="Acidic residues" evidence="3">
    <location>
        <begin position="615"/>
        <end position="625"/>
    </location>
</feature>
<evidence type="ECO:0008006" key="6">
    <source>
        <dbReference type="Google" id="ProtNLM"/>
    </source>
</evidence>
<dbReference type="InterPro" id="IPR001611">
    <property type="entry name" value="Leu-rich_rpt"/>
</dbReference>
<dbReference type="GO" id="GO:0031028">
    <property type="term" value="P:septation initiation signaling"/>
    <property type="evidence" value="ECO:0007669"/>
    <property type="project" value="TreeGrafter"/>
</dbReference>
<dbReference type="PROSITE" id="PS51450">
    <property type="entry name" value="LRR"/>
    <property type="match status" value="2"/>
</dbReference>
<feature type="region of interest" description="Disordered" evidence="3">
    <location>
        <begin position="683"/>
        <end position="827"/>
    </location>
</feature>
<evidence type="ECO:0000256" key="3">
    <source>
        <dbReference type="SAM" id="MobiDB-lite"/>
    </source>
</evidence>
<dbReference type="EMBL" id="KV428102">
    <property type="protein sequence ID" value="KZT36644.1"/>
    <property type="molecule type" value="Genomic_DNA"/>
</dbReference>
<dbReference type="GO" id="GO:0061499">
    <property type="term" value="C:outer plaque of mitotic spindle pole body"/>
    <property type="evidence" value="ECO:0007669"/>
    <property type="project" value="TreeGrafter"/>
</dbReference>
<keyword evidence="2" id="KW-0677">Repeat</keyword>
<feature type="compositionally biased region" description="Acidic residues" evidence="3">
    <location>
        <begin position="706"/>
        <end position="729"/>
    </location>
</feature>
<dbReference type="SUPFAM" id="SSF52058">
    <property type="entry name" value="L domain-like"/>
    <property type="match status" value="1"/>
</dbReference>
<dbReference type="SMART" id="SM00364">
    <property type="entry name" value="LRR_BAC"/>
    <property type="match status" value="5"/>
</dbReference>
<organism evidence="4 5">
    <name type="scientific">Sistotremastrum suecicum HHB10207 ss-3</name>
    <dbReference type="NCBI Taxonomy" id="1314776"/>
    <lineage>
        <taxon>Eukaryota</taxon>
        <taxon>Fungi</taxon>
        <taxon>Dikarya</taxon>
        <taxon>Basidiomycota</taxon>
        <taxon>Agaricomycotina</taxon>
        <taxon>Agaricomycetes</taxon>
        <taxon>Sistotremastrales</taxon>
        <taxon>Sistotremastraceae</taxon>
        <taxon>Sistotremastrum</taxon>
    </lineage>
</organism>
<evidence type="ECO:0000313" key="5">
    <source>
        <dbReference type="Proteomes" id="UP000076798"/>
    </source>
</evidence>
<dbReference type="Proteomes" id="UP000076798">
    <property type="component" value="Unassembled WGS sequence"/>
</dbReference>
<feature type="compositionally biased region" description="Polar residues" evidence="3">
    <location>
        <begin position="334"/>
        <end position="346"/>
    </location>
</feature>
<feature type="compositionally biased region" description="Low complexity" evidence="3">
    <location>
        <begin position="400"/>
        <end position="410"/>
    </location>
</feature>
<dbReference type="Pfam" id="PF13855">
    <property type="entry name" value="LRR_8"/>
    <property type="match status" value="1"/>
</dbReference>
<keyword evidence="1" id="KW-0433">Leucine-rich repeat</keyword>
<evidence type="ECO:0000256" key="2">
    <source>
        <dbReference type="ARBA" id="ARBA00022737"/>
    </source>
</evidence>
<protein>
    <recommendedName>
        <fullName evidence="6">L domain-like protein</fullName>
    </recommendedName>
</protein>
<evidence type="ECO:0000256" key="1">
    <source>
        <dbReference type="ARBA" id="ARBA00022614"/>
    </source>
</evidence>
<evidence type="ECO:0000313" key="4">
    <source>
        <dbReference type="EMBL" id="KZT36644.1"/>
    </source>
</evidence>
<reference evidence="4 5" key="1">
    <citation type="journal article" date="2016" name="Mol. Biol. Evol.">
        <title>Comparative Genomics of Early-Diverging Mushroom-Forming Fungi Provides Insights into the Origins of Lignocellulose Decay Capabilities.</title>
        <authorList>
            <person name="Nagy L.G."/>
            <person name="Riley R."/>
            <person name="Tritt A."/>
            <person name="Adam C."/>
            <person name="Daum C."/>
            <person name="Floudas D."/>
            <person name="Sun H."/>
            <person name="Yadav J.S."/>
            <person name="Pangilinan J."/>
            <person name="Larsson K.H."/>
            <person name="Matsuura K."/>
            <person name="Barry K."/>
            <person name="Labutti K."/>
            <person name="Kuo R."/>
            <person name="Ohm R.A."/>
            <person name="Bhattacharya S.S."/>
            <person name="Shirouzu T."/>
            <person name="Yoshinaga Y."/>
            <person name="Martin F.M."/>
            <person name="Grigoriev I.V."/>
            <person name="Hibbett D.S."/>
        </authorList>
    </citation>
    <scope>NUCLEOTIDE SEQUENCE [LARGE SCALE GENOMIC DNA]</scope>
    <source>
        <strain evidence="4 5">HHB10207 ss-3</strain>
    </source>
</reference>
<proteinExistence type="predicted"/>
<feature type="compositionally biased region" description="Polar residues" evidence="3">
    <location>
        <begin position="889"/>
        <end position="911"/>
    </location>
</feature>
<gene>
    <name evidence="4" type="ORF">SISSUDRAFT_1063487</name>
</gene>
<feature type="region of interest" description="Disordered" evidence="3">
    <location>
        <begin position="108"/>
        <end position="133"/>
    </location>
</feature>
<feature type="region of interest" description="Disordered" evidence="3">
    <location>
        <begin position="322"/>
        <end position="348"/>
    </location>
</feature>
<dbReference type="PANTHER" id="PTHR47566">
    <property type="match status" value="1"/>
</dbReference>
<dbReference type="SMART" id="SM00365">
    <property type="entry name" value="LRR_SD22"/>
    <property type="match status" value="4"/>
</dbReference>
<feature type="region of interest" description="Disordered" evidence="3">
    <location>
        <begin position="394"/>
        <end position="453"/>
    </location>
</feature>
<dbReference type="GO" id="GO:0035591">
    <property type="term" value="F:signaling adaptor activity"/>
    <property type="evidence" value="ECO:0007669"/>
    <property type="project" value="TreeGrafter"/>
</dbReference>
<accession>A0A166BQT1</accession>
<dbReference type="InterPro" id="IPR003591">
    <property type="entry name" value="Leu-rich_rpt_typical-subtyp"/>
</dbReference>
<dbReference type="SMART" id="SM00369">
    <property type="entry name" value="LRR_TYP"/>
    <property type="match status" value="6"/>
</dbReference>
<feature type="region of interest" description="Disordered" evidence="3">
    <location>
        <begin position="856"/>
        <end position="911"/>
    </location>
</feature>
<dbReference type="GO" id="GO:1902412">
    <property type="term" value="P:regulation of mitotic cytokinesis"/>
    <property type="evidence" value="ECO:0007669"/>
    <property type="project" value="TreeGrafter"/>
</dbReference>
<dbReference type="PANTHER" id="PTHR47566:SF1">
    <property type="entry name" value="PROTEIN NUD1"/>
    <property type="match status" value="1"/>
</dbReference>
<feature type="compositionally biased region" description="Basic and acidic residues" evidence="3">
    <location>
        <begin position="804"/>
        <end position="817"/>
    </location>
</feature>
<feature type="region of interest" description="Disordered" evidence="3">
    <location>
        <begin position="493"/>
        <end position="517"/>
    </location>
</feature>
<feature type="region of interest" description="Disordered" evidence="3">
    <location>
        <begin position="634"/>
        <end position="654"/>
    </location>
</feature>
<dbReference type="OrthoDB" id="7451790at2759"/>
<sequence>MLAASRPAWQTDELDEEWIEEDMREGDLTPDKPVVEVSNGRFDDHVAHVAGSVKINLVLPPVEEIPGDRNDDSLVWGTMLVREEQPALQLPKAGKQSRDIFSPLQLEKMFDPPSPPTDTTPSTSIPPGKPFTAPVFAPSKLANEYVPAPSITDTSHTVHEDYSYEPEATAHTEEALDPILESDLPNLGLFDGRKPSHDYQFTFQPPSNSVLTSTPTSAQSAKPLERALTDPKLKLFHFNYDTYTREHLSAIVDSIAVLTPSPLTSPEAEVRNPKRIKLTPTLDSVPDDEPSEELLPPPPRRDYVGESQDLMSAIRKNARSVSLGLSETEKSRTTGRVVSDTRTVPSDASAAIEHATSIANDPQGPEESAPVRTALSANAYRRSAADLMSAIKANLRQHSSRPSTSTMSSTKSEDKGRTQDTSGRTSNRSEHQRKSPARRKFTGPSPRKLLRKLSAADEVDREIAAEMSIMTLSVTSIFHDGPEVPAVILASTTSSPSTKSVHQDHITPDPSRLAPPPDAPPLVFASAELTRGVSQTSDLHRFVSSSSTQTVSSFPTSAGSAPSFVKHAGQPPLKITRISPDDVPSLPAKVGVMVYDPNNMVWRKEREHQHHDNSEEVLEGEAESEDVFRDIESLSGGWSKGNHSTAPTEGADPHEAPSFSFEGFEDAGIVEVMTGIASVELVDTTDEEDDDALVVPTIIDGRPSDDDGDETEVQSGDEIEQQTELDEPEAATGASARRETSTHLGETRSQPLGFRIQASVTTASFGTPLPHRRSDMVPRSALKSGSATPVYASAHRRSVSFSDGRTDGRIRGLHSDDSPSGTMSDLKLSENASNSTALLINARNKNLEQQFEDFDSSVLDDTPSKASLSSRSVKLDHEVSGPGSRRSFTRLQSSRASRNLTDNSNKPKPNGTFLTECSFGVAQDKLVQVITDLFPDEPHWEGLSSIDLSNKQVESAARLKDFLPYLSSLKLNSNKISWLSGIPGTVQALQVASNQLTGLTSYNHLTNLQSLDISNNQIESLRQLSCLARLKDLKADNNMVSETDGIERLQRLVNLSLEGNRIEGIDFGSHRWPKLQTLSLKRNRLNSLNGLVNLPSLSTLSLECNRLTELQAGGMLPHLSTLRISNNKLSHLHLDNFPQLRTLYADSNRITRLIVTRPLSNLENLSLRYQSSRDLDLSLRFIRDIKRLYLSGNAVNLEQMFDEPCYCLQYLEIASCGLTTLPSKMADSVPNVRVLNLNYNFLTDSAPLEGLLRLRKLALIASRLSSAKPLIRAFQKMPDLELIDIRMNPCTLGLYPPVLMKGLPGIPHNEEQPHLTNGTSQSWEALDSRYRRDLPDEFYVRRLAYRALIMKANANVKTLDGIVISAKERKKALSLLEGLSASSRPKS</sequence>
<dbReference type="InterPro" id="IPR052574">
    <property type="entry name" value="CDIRP"/>
</dbReference>
<dbReference type="InterPro" id="IPR032675">
    <property type="entry name" value="LRR_dom_sf"/>
</dbReference>
<feature type="region of interest" description="Disordered" evidence="3">
    <location>
        <begin position="263"/>
        <end position="300"/>
    </location>
</feature>
<name>A0A166BQT1_9AGAM</name>
<dbReference type="Gene3D" id="3.80.10.10">
    <property type="entry name" value="Ribonuclease Inhibitor"/>
    <property type="match status" value="2"/>
</dbReference>
<feature type="region of interest" description="Disordered" evidence="3">
    <location>
        <begin position="606"/>
        <end position="625"/>
    </location>
</feature>